<proteinExistence type="predicted"/>
<feature type="region of interest" description="Disordered" evidence="1">
    <location>
        <begin position="45"/>
        <end position="87"/>
    </location>
</feature>
<evidence type="ECO:0000313" key="2">
    <source>
        <dbReference type="Proteomes" id="UP000492821"/>
    </source>
</evidence>
<keyword evidence="2" id="KW-1185">Reference proteome</keyword>
<name>A0A7E4VMG2_PANRE</name>
<evidence type="ECO:0000313" key="3">
    <source>
        <dbReference type="WBParaSite" id="Pan_g22736.t1"/>
    </source>
</evidence>
<reference evidence="3" key="2">
    <citation type="submission" date="2020-10" db="UniProtKB">
        <authorList>
            <consortium name="WormBaseParasite"/>
        </authorList>
    </citation>
    <scope>IDENTIFICATION</scope>
</reference>
<feature type="compositionally biased region" description="Basic and acidic residues" evidence="1">
    <location>
        <begin position="67"/>
        <end position="87"/>
    </location>
</feature>
<organism evidence="2 3">
    <name type="scientific">Panagrellus redivivus</name>
    <name type="common">Microworm</name>
    <dbReference type="NCBI Taxonomy" id="6233"/>
    <lineage>
        <taxon>Eukaryota</taxon>
        <taxon>Metazoa</taxon>
        <taxon>Ecdysozoa</taxon>
        <taxon>Nematoda</taxon>
        <taxon>Chromadorea</taxon>
        <taxon>Rhabditida</taxon>
        <taxon>Tylenchina</taxon>
        <taxon>Panagrolaimomorpha</taxon>
        <taxon>Panagrolaimoidea</taxon>
        <taxon>Panagrolaimidae</taxon>
        <taxon>Panagrellus</taxon>
    </lineage>
</organism>
<dbReference type="AlphaFoldDB" id="A0A7E4VMG2"/>
<reference evidence="2" key="1">
    <citation type="journal article" date="2013" name="Genetics">
        <title>The draft genome and transcriptome of Panagrellus redivivus are shaped by the harsh demands of a free-living lifestyle.</title>
        <authorList>
            <person name="Srinivasan J."/>
            <person name="Dillman A.R."/>
            <person name="Macchietto M.G."/>
            <person name="Heikkinen L."/>
            <person name="Lakso M."/>
            <person name="Fracchia K.M."/>
            <person name="Antoshechkin I."/>
            <person name="Mortazavi A."/>
            <person name="Wong G."/>
            <person name="Sternberg P.W."/>
        </authorList>
    </citation>
    <scope>NUCLEOTIDE SEQUENCE [LARGE SCALE GENOMIC DNA]</scope>
    <source>
        <strain evidence="2">MT8872</strain>
    </source>
</reference>
<evidence type="ECO:0000256" key="1">
    <source>
        <dbReference type="SAM" id="MobiDB-lite"/>
    </source>
</evidence>
<protein>
    <submittedName>
        <fullName evidence="3">Uncharacterized protein</fullName>
    </submittedName>
</protein>
<dbReference type="WBParaSite" id="Pan_g22736.t1">
    <property type="protein sequence ID" value="Pan_g22736.t1"/>
    <property type="gene ID" value="Pan_g22736"/>
</dbReference>
<dbReference type="Proteomes" id="UP000492821">
    <property type="component" value="Unassembled WGS sequence"/>
</dbReference>
<sequence length="87" mass="9742">MLIRDFNVKTQDFQVRRLHQAETTSTATMQSDWDFTWCGATGSRSIGGDQSGTCEDRITGNKSPKTSHADLAKESDPIHSRQPDQEK</sequence>
<accession>A0A7E4VMG2</accession>